<gene>
    <name evidence="13" type="ORF">V1264_013572</name>
</gene>
<dbReference type="InterPro" id="IPR032675">
    <property type="entry name" value="LRR_dom_sf"/>
</dbReference>
<keyword evidence="14" id="KW-1185">Reference proteome</keyword>
<evidence type="ECO:0000256" key="6">
    <source>
        <dbReference type="ARBA" id="ARBA00022737"/>
    </source>
</evidence>
<evidence type="ECO:0000313" key="14">
    <source>
        <dbReference type="Proteomes" id="UP001374579"/>
    </source>
</evidence>
<dbReference type="Proteomes" id="UP001374579">
    <property type="component" value="Unassembled WGS sequence"/>
</dbReference>
<dbReference type="SUPFAM" id="SSF52200">
    <property type="entry name" value="Toll/Interleukin receptor TIR domain"/>
    <property type="match status" value="1"/>
</dbReference>
<comment type="similarity">
    <text evidence="2">Belongs to the Toll-like receptor family.</text>
</comment>
<feature type="domain" description="TIR" evidence="12">
    <location>
        <begin position="643"/>
        <end position="779"/>
    </location>
</feature>
<evidence type="ECO:0000256" key="4">
    <source>
        <dbReference type="ARBA" id="ARBA00022692"/>
    </source>
</evidence>
<feature type="chain" id="PRO_5042880258" description="TIR domain-containing protein" evidence="11">
    <location>
        <begin position="24"/>
        <end position="983"/>
    </location>
</feature>
<dbReference type="EMBL" id="JBAMIC010000003">
    <property type="protein sequence ID" value="KAK7109546.1"/>
    <property type="molecule type" value="Genomic_DNA"/>
</dbReference>
<evidence type="ECO:0000256" key="9">
    <source>
        <dbReference type="ARBA" id="ARBA00023170"/>
    </source>
</evidence>
<comment type="caution">
    <text evidence="13">The sequence shown here is derived from an EMBL/GenBank/DDBJ whole genome shotgun (WGS) entry which is preliminary data.</text>
</comment>
<proteinExistence type="inferred from homology"/>
<keyword evidence="6" id="KW-0677">Repeat</keyword>
<dbReference type="SMART" id="SM00255">
    <property type="entry name" value="TIR"/>
    <property type="match status" value="1"/>
</dbReference>
<dbReference type="Gene3D" id="3.80.10.10">
    <property type="entry name" value="Ribonuclease Inhibitor"/>
    <property type="match status" value="3"/>
</dbReference>
<dbReference type="Pfam" id="PF00560">
    <property type="entry name" value="LRR_1"/>
    <property type="match status" value="1"/>
</dbReference>
<dbReference type="Pfam" id="PF13676">
    <property type="entry name" value="TIR_2"/>
    <property type="match status" value="1"/>
</dbReference>
<feature type="signal peptide" evidence="11">
    <location>
        <begin position="1"/>
        <end position="23"/>
    </location>
</feature>
<dbReference type="Pfam" id="PF13855">
    <property type="entry name" value="LRR_8"/>
    <property type="match status" value="1"/>
</dbReference>
<dbReference type="InterPro" id="IPR003591">
    <property type="entry name" value="Leu-rich_rpt_typical-subtyp"/>
</dbReference>
<dbReference type="AlphaFoldDB" id="A0AAN9GIQ6"/>
<dbReference type="PROSITE" id="PS51450">
    <property type="entry name" value="LRR"/>
    <property type="match status" value="2"/>
</dbReference>
<keyword evidence="8" id="KW-0472">Membrane</keyword>
<dbReference type="SMART" id="SM00369">
    <property type="entry name" value="LRR_TYP"/>
    <property type="match status" value="7"/>
</dbReference>
<protein>
    <recommendedName>
        <fullName evidence="12">TIR domain-containing protein</fullName>
    </recommendedName>
</protein>
<reference evidence="13 14" key="1">
    <citation type="submission" date="2024-02" db="EMBL/GenBank/DDBJ databases">
        <title>Chromosome-scale genome assembly of the rough periwinkle Littorina saxatilis.</title>
        <authorList>
            <person name="De Jode A."/>
            <person name="Faria R."/>
            <person name="Formenti G."/>
            <person name="Sims Y."/>
            <person name="Smith T.P."/>
            <person name="Tracey A."/>
            <person name="Wood J.M.D."/>
            <person name="Zagrodzka Z.B."/>
            <person name="Johannesson K."/>
            <person name="Butlin R.K."/>
            <person name="Leder E.H."/>
        </authorList>
    </citation>
    <scope>NUCLEOTIDE SEQUENCE [LARGE SCALE GENOMIC DNA]</scope>
    <source>
        <strain evidence="13">Snail1</strain>
        <tissue evidence="13">Muscle</tissue>
    </source>
</reference>
<keyword evidence="9" id="KW-0675">Receptor</keyword>
<comment type="subcellular location">
    <subcellularLocation>
        <location evidence="1">Membrane</location>
        <topology evidence="1">Single-pass type I membrane protein</topology>
    </subcellularLocation>
</comment>
<evidence type="ECO:0000256" key="10">
    <source>
        <dbReference type="SAM" id="MobiDB-lite"/>
    </source>
</evidence>
<evidence type="ECO:0000256" key="7">
    <source>
        <dbReference type="ARBA" id="ARBA00022989"/>
    </source>
</evidence>
<dbReference type="PANTHER" id="PTHR24366">
    <property type="entry name" value="IG(IMMUNOGLOBULIN) AND LRR(LEUCINE RICH REPEAT) DOMAINS"/>
    <property type="match status" value="1"/>
</dbReference>
<keyword evidence="7" id="KW-1133">Transmembrane helix</keyword>
<dbReference type="InterPro" id="IPR001611">
    <property type="entry name" value="Leu-rich_rpt"/>
</dbReference>
<accession>A0AAN9GIQ6</accession>
<evidence type="ECO:0000256" key="3">
    <source>
        <dbReference type="ARBA" id="ARBA00022614"/>
    </source>
</evidence>
<evidence type="ECO:0000256" key="2">
    <source>
        <dbReference type="ARBA" id="ARBA00009634"/>
    </source>
</evidence>
<dbReference type="PROSITE" id="PS50104">
    <property type="entry name" value="TIR"/>
    <property type="match status" value="1"/>
</dbReference>
<dbReference type="InterPro" id="IPR000483">
    <property type="entry name" value="Cys-rich_flank_reg_C"/>
</dbReference>
<keyword evidence="4" id="KW-0812">Transmembrane</keyword>
<dbReference type="GO" id="GO:0007165">
    <property type="term" value="P:signal transduction"/>
    <property type="evidence" value="ECO:0007669"/>
    <property type="project" value="InterPro"/>
</dbReference>
<evidence type="ECO:0000313" key="13">
    <source>
        <dbReference type="EMBL" id="KAK7109546.1"/>
    </source>
</evidence>
<evidence type="ECO:0000256" key="11">
    <source>
        <dbReference type="SAM" id="SignalP"/>
    </source>
</evidence>
<evidence type="ECO:0000256" key="5">
    <source>
        <dbReference type="ARBA" id="ARBA00022729"/>
    </source>
</evidence>
<organism evidence="13 14">
    <name type="scientific">Littorina saxatilis</name>
    <dbReference type="NCBI Taxonomy" id="31220"/>
    <lineage>
        <taxon>Eukaryota</taxon>
        <taxon>Metazoa</taxon>
        <taxon>Spiralia</taxon>
        <taxon>Lophotrochozoa</taxon>
        <taxon>Mollusca</taxon>
        <taxon>Gastropoda</taxon>
        <taxon>Caenogastropoda</taxon>
        <taxon>Littorinimorpha</taxon>
        <taxon>Littorinoidea</taxon>
        <taxon>Littorinidae</taxon>
        <taxon>Littorina</taxon>
    </lineage>
</organism>
<keyword evidence="5 11" id="KW-0732">Signal</keyword>
<dbReference type="GO" id="GO:0016020">
    <property type="term" value="C:membrane"/>
    <property type="evidence" value="ECO:0007669"/>
    <property type="project" value="UniProtKB-SubCell"/>
</dbReference>
<keyword evidence="3" id="KW-0433">Leucine-rich repeat</keyword>
<evidence type="ECO:0000259" key="12">
    <source>
        <dbReference type="PROSITE" id="PS50104"/>
    </source>
</evidence>
<dbReference type="Gene3D" id="3.40.50.10140">
    <property type="entry name" value="Toll/interleukin-1 receptor homology (TIR) domain"/>
    <property type="match status" value="1"/>
</dbReference>
<dbReference type="InterPro" id="IPR000157">
    <property type="entry name" value="TIR_dom"/>
</dbReference>
<name>A0AAN9GIQ6_9CAEN</name>
<dbReference type="PANTHER" id="PTHR24366:SF171">
    <property type="entry name" value="LEUCINE RICH REPEAT NEURONAL 4"/>
    <property type="match status" value="1"/>
</dbReference>
<sequence>MCISGTLASLFLLTCYFISLTCSFDSFDCGPLNPSIINFSHTRYERYGYDPSDDNQQTSPLPNTEDSLLSIDQATNDTNSHNESWDAGDSVDQQDLSLVFLFGNVSHRLQLWSRTDWIHLDLSANDLTYLPDTLFNQPCAEYISSLFLFHNRLSSLTSRTFKLLTGLRHLDLSHNALSFLPRGSLPSSLFCLDLPFNDLREVREDVFHDLTLLDKLDLSHNAISDVQPRAFHTEMQNLGWVSLAYNKLTALESWPYVLGKYVDNNYKVKSVSANLSHNMISHFINNIDVNLTKEITGPGVDLTYNNLTTLNQTELSSFVDGKRLSALDLYLRFKLNVKFNPLVCDCHMYWVVEATDNSLLTLNSEAQTYFNCAAPIYLQGRPLGYLLQHPHLLVCDVIDDCPEGCECLETPHLRYMAITCPPSRHNYTHIPRTLPGRGALSLNLSRQALSSLEAGSGDVSRLQVLDVSNNRVEQVLNSFLDAASNLQVLDLRNNLLMSLPAQLQRLSVSNLRLGGNPLQCTCDLVWFGNYVKVVANNATSPEQPSVDVLRLYCMLSDGRKVHVCDTSKWELDCDSSVTLQAVIGGGVALVVVVAAMAMCWRWRYHVRVLANYISSLQCFPCCAGKPEAVKRDVYDMPRGEVLEEYDVYISLDEDDEKISVWASTWLLPLLENRGRNPPRVYLPLRQELLGVCKAESRVERICQSNKVLVILSPSYVNNGWCRHEFDHACRHLQNHNPKSLVIVVLDNDPDVRKYINDDKIHFTEDDTQRRISKRLNSQKRESAVCGVNVQGCNCDAARQSSTDVVVNVAENGEVGAEYTVIQLTGTERENTRGDGGTDVEQIILNGIRNGQNRDQNIDADHVGVHGIRNGKEAEKKENKLDKRNSKRRGIGKNGSRNNNSVKLRQSKIEQLATEDLERKQLRQRQFLEELSHYTEDGQQVALEPLRSFLLEGRYVSASDLLFKYKLLFEISRIRKEVDFIDCD</sequence>
<feature type="compositionally biased region" description="Basic and acidic residues" evidence="10">
    <location>
        <begin position="865"/>
        <end position="883"/>
    </location>
</feature>
<dbReference type="SMART" id="SM00082">
    <property type="entry name" value="LRRCT"/>
    <property type="match status" value="2"/>
</dbReference>
<evidence type="ECO:0000256" key="1">
    <source>
        <dbReference type="ARBA" id="ARBA00004479"/>
    </source>
</evidence>
<evidence type="ECO:0000256" key="8">
    <source>
        <dbReference type="ARBA" id="ARBA00023136"/>
    </source>
</evidence>
<dbReference type="SUPFAM" id="SSF52058">
    <property type="entry name" value="L domain-like"/>
    <property type="match status" value="1"/>
</dbReference>
<dbReference type="InterPro" id="IPR035897">
    <property type="entry name" value="Toll_tir_struct_dom_sf"/>
</dbReference>
<feature type="region of interest" description="Disordered" evidence="10">
    <location>
        <begin position="865"/>
        <end position="899"/>
    </location>
</feature>